<evidence type="ECO:0008006" key="5">
    <source>
        <dbReference type="Google" id="ProtNLM"/>
    </source>
</evidence>
<evidence type="ECO:0000313" key="4">
    <source>
        <dbReference type="Proteomes" id="UP000006860"/>
    </source>
</evidence>
<evidence type="ECO:0000256" key="1">
    <source>
        <dbReference type="SAM" id="MobiDB-lite"/>
    </source>
</evidence>
<proteinExistence type="predicted"/>
<dbReference type="STRING" id="756272.Plabr_2023"/>
<reference evidence="4" key="1">
    <citation type="submission" date="2011-02" db="EMBL/GenBank/DDBJ databases">
        <title>The complete genome of Planctomyces brasiliensis DSM 5305.</title>
        <authorList>
            <person name="Lucas S."/>
            <person name="Copeland A."/>
            <person name="Lapidus A."/>
            <person name="Bruce D."/>
            <person name="Goodwin L."/>
            <person name="Pitluck S."/>
            <person name="Kyrpides N."/>
            <person name="Mavromatis K."/>
            <person name="Pagani I."/>
            <person name="Ivanova N."/>
            <person name="Ovchinnikova G."/>
            <person name="Lu M."/>
            <person name="Detter J.C."/>
            <person name="Han C."/>
            <person name="Land M."/>
            <person name="Hauser L."/>
            <person name="Markowitz V."/>
            <person name="Cheng J.-F."/>
            <person name="Hugenholtz P."/>
            <person name="Woyke T."/>
            <person name="Wu D."/>
            <person name="Tindall B."/>
            <person name="Pomrenke H.G."/>
            <person name="Brambilla E."/>
            <person name="Klenk H.-P."/>
            <person name="Eisen J.A."/>
        </authorList>
    </citation>
    <scope>NUCLEOTIDE SEQUENCE [LARGE SCALE GENOMIC DNA]</scope>
    <source>
        <strain evidence="4">ATCC 49424 / DSM 5305 / JCM 21570 / NBRC 103401 / IFAM 1448</strain>
    </source>
</reference>
<dbReference type="Proteomes" id="UP000006860">
    <property type="component" value="Chromosome"/>
</dbReference>
<organism evidence="3 4">
    <name type="scientific">Rubinisphaera brasiliensis (strain ATCC 49424 / DSM 5305 / JCM 21570 / IAM 15109 / NBRC 103401 / IFAM 1448)</name>
    <name type="common">Planctomyces brasiliensis</name>
    <dbReference type="NCBI Taxonomy" id="756272"/>
    <lineage>
        <taxon>Bacteria</taxon>
        <taxon>Pseudomonadati</taxon>
        <taxon>Planctomycetota</taxon>
        <taxon>Planctomycetia</taxon>
        <taxon>Planctomycetales</taxon>
        <taxon>Planctomycetaceae</taxon>
        <taxon>Rubinisphaera</taxon>
    </lineage>
</organism>
<evidence type="ECO:0000313" key="3">
    <source>
        <dbReference type="EMBL" id="ADY59627.1"/>
    </source>
</evidence>
<dbReference type="KEGG" id="pbs:Plabr_2023"/>
<evidence type="ECO:0000256" key="2">
    <source>
        <dbReference type="SAM" id="Phobius"/>
    </source>
</evidence>
<gene>
    <name evidence="3" type="ordered locus">Plabr_2023</name>
</gene>
<protein>
    <recommendedName>
        <fullName evidence="5">Transmembrane protein</fullName>
    </recommendedName>
</protein>
<feature type="region of interest" description="Disordered" evidence="1">
    <location>
        <begin position="295"/>
        <end position="330"/>
    </location>
</feature>
<dbReference type="AlphaFoldDB" id="F0SIJ9"/>
<feature type="transmembrane region" description="Helical" evidence="2">
    <location>
        <begin position="270"/>
        <end position="289"/>
    </location>
</feature>
<dbReference type="EMBL" id="CP002546">
    <property type="protein sequence ID" value="ADY59627.1"/>
    <property type="molecule type" value="Genomic_DNA"/>
</dbReference>
<keyword evidence="2" id="KW-1133">Transmembrane helix</keyword>
<accession>F0SIJ9</accession>
<name>F0SIJ9_RUBBR</name>
<feature type="compositionally biased region" description="Basic and acidic residues" evidence="1">
    <location>
        <begin position="317"/>
        <end position="330"/>
    </location>
</feature>
<keyword evidence="4" id="KW-1185">Reference proteome</keyword>
<keyword evidence="2" id="KW-0472">Membrane</keyword>
<keyword evidence="2" id="KW-0812">Transmembrane</keyword>
<dbReference type="HOGENOM" id="CLU_841685_0_0_0"/>
<sequence>MSTSAERPRMAPSALYFPWQTGRSAVNCELSSSTGDNAAACRAPQWFSRWALVIAAVCVWFSSSQTAMAFQGFGPAVSDVSPSDISAWLQDIPLKTTRKGILPEETELYYRVLEYTQSVDPAELEKAAIEFMRERWKGSKYSHLPFAEFPVFVDMYQHPEAYQGRPVVMRGHLQRSVVSPAGDNGYGIQSLCEGWLFTDDSQSNPTVVVSTSFPPDLPVGEEPVDKVTAVGYIYRLYTYEARDAGRFAPLMMAKPIRWTPPAAQDDNSSWGGLILGFLAMLAISGWVAVRWNERIPKPNGQRPGRELPAEIVSPEASRSEVKYPRDDPRG</sequence>